<keyword evidence="2" id="KW-1185">Reference proteome</keyword>
<accession>A0A830BG84</accession>
<dbReference type="InterPro" id="IPR046960">
    <property type="entry name" value="PPR_At4g14850-like_plant"/>
</dbReference>
<gene>
    <name evidence="1" type="ORF">PHJA_000435600</name>
</gene>
<dbReference type="AlphaFoldDB" id="A0A830BG84"/>
<dbReference type="InterPro" id="IPR011990">
    <property type="entry name" value="TPR-like_helical_dom_sf"/>
</dbReference>
<dbReference type="Gene3D" id="1.25.40.10">
    <property type="entry name" value="Tetratricopeptide repeat domain"/>
    <property type="match status" value="1"/>
</dbReference>
<evidence type="ECO:0000313" key="1">
    <source>
        <dbReference type="EMBL" id="GFP82925.1"/>
    </source>
</evidence>
<comment type="caution">
    <text evidence="1">The sequence shown here is derived from an EMBL/GenBank/DDBJ whole genome shotgun (WGS) entry which is preliminary data.</text>
</comment>
<name>A0A830BG84_9LAMI</name>
<dbReference type="Proteomes" id="UP000653305">
    <property type="component" value="Unassembled WGS sequence"/>
</dbReference>
<organism evidence="1 2">
    <name type="scientific">Phtheirospermum japonicum</name>
    <dbReference type="NCBI Taxonomy" id="374723"/>
    <lineage>
        <taxon>Eukaryota</taxon>
        <taxon>Viridiplantae</taxon>
        <taxon>Streptophyta</taxon>
        <taxon>Embryophyta</taxon>
        <taxon>Tracheophyta</taxon>
        <taxon>Spermatophyta</taxon>
        <taxon>Magnoliopsida</taxon>
        <taxon>eudicotyledons</taxon>
        <taxon>Gunneridae</taxon>
        <taxon>Pentapetalae</taxon>
        <taxon>asterids</taxon>
        <taxon>lamiids</taxon>
        <taxon>Lamiales</taxon>
        <taxon>Orobanchaceae</taxon>
        <taxon>Orobanchaceae incertae sedis</taxon>
        <taxon>Phtheirospermum</taxon>
    </lineage>
</organism>
<proteinExistence type="predicted"/>
<dbReference type="GO" id="GO:0009451">
    <property type="term" value="P:RNA modification"/>
    <property type="evidence" value="ECO:0007669"/>
    <property type="project" value="InterPro"/>
</dbReference>
<dbReference type="GO" id="GO:0003723">
    <property type="term" value="F:RNA binding"/>
    <property type="evidence" value="ECO:0007669"/>
    <property type="project" value="InterPro"/>
</dbReference>
<evidence type="ECO:0000313" key="2">
    <source>
        <dbReference type="Proteomes" id="UP000653305"/>
    </source>
</evidence>
<dbReference type="EMBL" id="BMAC01000055">
    <property type="protein sequence ID" value="GFP82925.1"/>
    <property type="molecule type" value="Genomic_DNA"/>
</dbReference>
<dbReference type="OrthoDB" id="185373at2759"/>
<protein>
    <submittedName>
        <fullName evidence="1">Pentatricopeptide repeat-containing protein at3g22690</fullName>
    </submittedName>
</protein>
<reference evidence="1" key="1">
    <citation type="submission" date="2020-07" db="EMBL/GenBank/DDBJ databases">
        <title>Ethylene signaling mediates host invasion by parasitic plants.</title>
        <authorList>
            <person name="Yoshida S."/>
        </authorList>
    </citation>
    <scope>NUCLEOTIDE SEQUENCE</scope>
    <source>
        <strain evidence="1">Okayama</strain>
    </source>
</reference>
<dbReference type="PANTHER" id="PTHR47926">
    <property type="entry name" value="PENTATRICOPEPTIDE REPEAT-CONTAINING PROTEIN"/>
    <property type="match status" value="1"/>
</dbReference>
<sequence length="80" mass="9021">MIEHSVRPDEFTFPDVLKAYLKLKALKEGEQIHAHVVKLMDGFGNTEFVENSLVYMYACCGHLDLACKVFDGISERSAIT</sequence>